<accession>A0A0L0T506</accession>
<dbReference type="EMBL" id="GG745363">
    <property type="protein sequence ID" value="KNE69888.1"/>
    <property type="molecule type" value="Genomic_DNA"/>
</dbReference>
<dbReference type="eggNOG" id="KOG0101">
    <property type="taxonomic scope" value="Eukaryota"/>
</dbReference>
<dbReference type="PANTHER" id="PTHR14187:SF5">
    <property type="entry name" value="HEAT SHOCK 70 KDA PROTEIN 12A"/>
    <property type="match status" value="1"/>
</dbReference>
<evidence type="ECO:0000256" key="1">
    <source>
        <dbReference type="ARBA" id="ARBA00022741"/>
    </source>
</evidence>
<gene>
    <name evidence="4" type="ORF">AMAG_14734</name>
</gene>
<keyword evidence="1" id="KW-0547">Nucleotide-binding</keyword>
<name>A0A0L0T506_ALLM3</name>
<dbReference type="InterPro" id="IPR013126">
    <property type="entry name" value="Hsp_70_fam"/>
</dbReference>
<dbReference type="SUPFAM" id="SSF53067">
    <property type="entry name" value="Actin-like ATPase domain"/>
    <property type="match status" value="2"/>
</dbReference>
<reference evidence="4 5" key="1">
    <citation type="submission" date="2009-11" db="EMBL/GenBank/DDBJ databases">
        <title>Annotation of Allomyces macrogynus ATCC 38327.</title>
        <authorList>
            <consortium name="The Broad Institute Genome Sequencing Platform"/>
            <person name="Russ C."/>
            <person name="Cuomo C."/>
            <person name="Burger G."/>
            <person name="Gray M.W."/>
            <person name="Holland P.W.H."/>
            <person name="King N."/>
            <person name="Lang F.B.F."/>
            <person name="Roger A.J."/>
            <person name="Ruiz-Trillo I."/>
            <person name="Young S.K."/>
            <person name="Zeng Q."/>
            <person name="Gargeya S."/>
            <person name="Fitzgerald M."/>
            <person name="Haas B."/>
            <person name="Abouelleil A."/>
            <person name="Alvarado L."/>
            <person name="Arachchi H.M."/>
            <person name="Berlin A."/>
            <person name="Chapman S.B."/>
            <person name="Gearin G."/>
            <person name="Goldberg J."/>
            <person name="Griggs A."/>
            <person name="Gujja S."/>
            <person name="Hansen M."/>
            <person name="Heiman D."/>
            <person name="Howarth C."/>
            <person name="Larimer J."/>
            <person name="Lui A."/>
            <person name="MacDonald P.J.P."/>
            <person name="McCowen C."/>
            <person name="Montmayeur A."/>
            <person name="Murphy C."/>
            <person name="Neiman D."/>
            <person name="Pearson M."/>
            <person name="Priest M."/>
            <person name="Roberts A."/>
            <person name="Saif S."/>
            <person name="Shea T."/>
            <person name="Sisk P."/>
            <person name="Stolte C."/>
            <person name="Sykes S."/>
            <person name="Wortman J."/>
            <person name="Nusbaum C."/>
            <person name="Birren B."/>
        </authorList>
    </citation>
    <scope>NUCLEOTIDE SEQUENCE [LARGE SCALE GENOMIC DNA]</scope>
    <source>
        <strain evidence="4 5">ATCC 38327</strain>
    </source>
</reference>
<reference evidence="5" key="2">
    <citation type="submission" date="2009-11" db="EMBL/GenBank/DDBJ databases">
        <title>The Genome Sequence of Allomyces macrogynus strain ATCC 38327.</title>
        <authorList>
            <consortium name="The Broad Institute Genome Sequencing Platform"/>
            <person name="Russ C."/>
            <person name="Cuomo C."/>
            <person name="Shea T."/>
            <person name="Young S.K."/>
            <person name="Zeng Q."/>
            <person name="Koehrsen M."/>
            <person name="Haas B."/>
            <person name="Borodovsky M."/>
            <person name="Guigo R."/>
            <person name="Alvarado L."/>
            <person name="Berlin A."/>
            <person name="Borenstein D."/>
            <person name="Chen Z."/>
            <person name="Engels R."/>
            <person name="Freedman E."/>
            <person name="Gellesch M."/>
            <person name="Goldberg J."/>
            <person name="Griggs A."/>
            <person name="Gujja S."/>
            <person name="Heiman D."/>
            <person name="Hepburn T."/>
            <person name="Howarth C."/>
            <person name="Jen D."/>
            <person name="Larson L."/>
            <person name="Lewis B."/>
            <person name="Mehta T."/>
            <person name="Park D."/>
            <person name="Pearson M."/>
            <person name="Roberts A."/>
            <person name="Saif S."/>
            <person name="Shenoy N."/>
            <person name="Sisk P."/>
            <person name="Stolte C."/>
            <person name="Sykes S."/>
            <person name="Walk T."/>
            <person name="White J."/>
            <person name="Yandava C."/>
            <person name="Burger G."/>
            <person name="Gray M.W."/>
            <person name="Holland P.W.H."/>
            <person name="King N."/>
            <person name="Lang F.B.F."/>
            <person name="Roger A.J."/>
            <person name="Ruiz-Trillo I."/>
            <person name="Lander E."/>
            <person name="Nusbaum C."/>
        </authorList>
    </citation>
    <scope>NUCLEOTIDE SEQUENCE [LARGE SCALE GENOMIC DNA]</scope>
    <source>
        <strain evidence="5">ATCC 38327</strain>
    </source>
</reference>
<protein>
    <recommendedName>
        <fullName evidence="6">Hsp70-like protein</fullName>
    </recommendedName>
</protein>
<dbReference type="GO" id="GO:0005524">
    <property type="term" value="F:ATP binding"/>
    <property type="evidence" value="ECO:0007669"/>
    <property type="project" value="UniProtKB-KW"/>
</dbReference>
<evidence type="ECO:0008006" key="6">
    <source>
        <dbReference type="Google" id="ProtNLM"/>
    </source>
</evidence>
<dbReference type="AlphaFoldDB" id="A0A0L0T506"/>
<dbReference type="OrthoDB" id="2963168at2759"/>
<organism evidence="4 5">
    <name type="scientific">Allomyces macrogynus (strain ATCC 38327)</name>
    <name type="common">Allomyces javanicus var. macrogynus</name>
    <dbReference type="NCBI Taxonomy" id="578462"/>
    <lineage>
        <taxon>Eukaryota</taxon>
        <taxon>Fungi</taxon>
        <taxon>Fungi incertae sedis</taxon>
        <taxon>Blastocladiomycota</taxon>
        <taxon>Blastocladiomycetes</taxon>
        <taxon>Blastocladiales</taxon>
        <taxon>Blastocladiaceae</taxon>
        <taxon>Allomyces</taxon>
    </lineage>
</organism>
<feature type="region of interest" description="Disordered" evidence="3">
    <location>
        <begin position="1"/>
        <end position="69"/>
    </location>
</feature>
<evidence type="ECO:0000256" key="3">
    <source>
        <dbReference type="SAM" id="MobiDB-lite"/>
    </source>
</evidence>
<keyword evidence="5" id="KW-1185">Reference proteome</keyword>
<dbReference type="Gene3D" id="3.30.420.40">
    <property type="match status" value="2"/>
</dbReference>
<evidence type="ECO:0000313" key="4">
    <source>
        <dbReference type="EMBL" id="KNE69888.1"/>
    </source>
</evidence>
<dbReference type="VEuPathDB" id="FungiDB:AMAG_14734"/>
<proteinExistence type="predicted"/>
<keyword evidence="2" id="KW-0067">ATP-binding</keyword>
<evidence type="ECO:0000313" key="5">
    <source>
        <dbReference type="Proteomes" id="UP000054350"/>
    </source>
</evidence>
<evidence type="ECO:0000256" key="2">
    <source>
        <dbReference type="ARBA" id="ARBA00022840"/>
    </source>
</evidence>
<dbReference type="CDD" id="cd10229">
    <property type="entry name" value="ASKHA_NBD_HSP70_HSPA12"/>
    <property type="match status" value="1"/>
</dbReference>
<dbReference type="PANTHER" id="PTHR14187">
    <property type="entry name" value="ALPHA KINASE/ELONGATION FACTOR 2 KINASE"/>
    <property type="match status" value="1"/>
</dbReference>
<feature type="compositionally biased region" description="Low complexity" evidence="3">
    <location>
        <begin position="13"/>
        <end position="25"/>
    </location>
</feature>
<dbReference type="GO" id="GO:0140662">
    <property type="term" value="F:ATP-dependent protein folding chaperone"/>
    <property type="evidence" value="ECO:0007669"/>
    <property type="project" value="InterPro"/>
</dbReference>
<dbReference type="STRING" id="578462.A0A0L0T506"/>
<dbReference type="Proteomes" id="UP000054350">
    <property type="component" value="Unassembled WGS sequence"/>
</dbReference>
<dbReference type="Gene3D" id="3.90.640.10">
    <property type="entry name" value="Actin, Chain A, domain 4"/>
    <property type="match status" value="1"/>
</dbReference>
<dbReference type="InterPro" id="IPR043129">
    <property type="entry name" value="ATPase_NBD"/>
</dbReference>
<dbReference type="Pfam" id="PF00012">
    <property type="entry name" value="HSP70"/>
    <property type="match status" value="1"/>
</dbReference>
<sequence>MGFMKNPFKKPEQQQSSGQGFAGSQNPAMPTPNAPNGASHSLPRPNPIGPFHIPSTHLQMPVPMPTRAQTLPGDRQLAVTDPLPKPAGYDAPSDMPVVKFMVGVDFGTTFSGFAVFRVPDEQRSKNKRVWVPRGDANTQIIGNEDWVDRPHNMHSHKLPTVIAYPNGVRSSLHECKWGWSATRYDKSMAPVHRIKLALEATTPEVMRPDVPAGMKPVDIISDYLACLRQEMMRFIESRYPVDVNLSADDLLICMTVPVGWSSQAHHTIRRAATNAGLISNENSRHLLFCYEPEAAALACVHESRFPISDSPRVLIVDCGGGTVDLFLARLDKGGDLEELTLGTGNFAGATSVDAQFKVFLRKKLGLRGYNDFKDKLASRFTVLEQEWEAQKRTFSGTQEWLLRLPAQLMKFLPKEKQEEFADLEILVTAADMKSFFDPVIDEIIGLICDQLWQARRIGGANDSEKVKYLYLVGGFGSNRYLQDRINANSAVLQIVGSVVSLQRPEAAVVRGAVWFCINNQSIRMRRARQTIGIGVQREFDPRRDHRSEITSYDPVDPSRAFVPKAVLCFMSKGQLVSYNASFTRTGFKVLRNMQAPVKVLVYVSDRIPPAAEGRAASVEHPNRLDIADCTLLGTITIELPNLPLGSDHTTFSIEICHGRVELSVRIIDEKTRDEWTQFLNHGSFRVQTNLPAVAA</sequence>